<dbReference type="InterPro" id="IPR002575">
    <property type="entry name" value="Aminoglycoside_PTrfase"/>
</dbReference>
<dbReference type="SUPFAM" id="SSF56112">
    <property type="entry name" value="Protein kinase-like (PK-like)"/>
    <property type="match status" value="1"/>
</dbReference>
<dbReference type="PANTHER" id="PTHR21310:SF58">
    <property type="entry name" value="AMINOGLYCOSIDE PHOSPHOTRANSFERASE DOMAIN-CONTAINING PROTEIN"/>
    <property type="match status" value="1"/>
</dbReference>
<dbReference type="Proteomes" id="UP000191518">
    <property type="component" value="Unassembled WGS sequence"/>
</dbReference>
<evidence type="ECO:0000313" key="2">
    <source>
        <dbReference type="EMBL" id="OQE12285.1"/>
    </source>
</evidence>
<keyword evidence="3" id="KW-1185">Reference proteome</keyword>
<dbReference type="AlphaFoldDB" id="A0A1V6SE55"/>
<organism evidence="2 3">
    <name type="scientific">Penicillium vulpinum</name>
    <dbReference type="NCBI Taxonomy" id="29845"/>
    <lineage>
        <taxon>Eukaryota</taxon>
        <taxon>Fungi</taxon>
        <taxon>Dikarya</taxon>
        <taxon>Ascomycota</taxon>
        <taxon>Pezizomycotina</taxon>
        <taxon>Eurotiomycetes</taxon>
        <taxon>Eurotiomycetidae</taxon>
        <taxon>Eurotiales</taxon>
        <taxon>Aspergillaceae</taxon>
        <taxon>Penicillium</taxon>
    </lineage>
</organism>
<dbReference type="InterPro" id="IPR011009">
    <property type="entry name" value="Kinase-like_dom_sf"/>
</dbReference>
<dbReference type="PANTHER" id="PTHR21310">
    <property type="entry name" value="AMINOGLYCOSIDE PHOSPHOTRANSFERASE-RELATED-RELATED"/>
    <property type="match status" value="1"/>
</dbReference>
<name>A0A1V6SE55_9EURO</name>
<evidence type="ECO:0000313" key="3">
    <source>
        <dbReference type="Proteomes" id="UP000191518"/>
    </source>
</evidence>
<sequence length="447" mass="50719">MSVVMEKQNSLPIDRADAETWNRDLMEAFRRALEKDPAVDLLSVVGKRYVAAHRACQYAGLSEAARLNFETVDCLQDGALSRPEINLRDIFPTDYDRLYRWAKPKKEEEAISLQNPPPARQLKQPLDWLRKKIEPVNTASIIYPLSAQSSALLNQPLTAVDGSSETSSLTAALKDLILNSDIIFELSIRHGAVIRCSDDLVIKTFPSSRDLTEYHNLQYLAEHTTDLPIPKPHGLIMLGNIGVMFMSYVPGTALDKVWSRLSHQGKLSIQKQLDDIFSRLRGLRQDDGTELGGVRGEGVKDYRIMETLAYKGITTAKEFDQLQFSAKHRASPSYVKLLRSFLDKDNETLQGSVFTHGDLKKSNIMVEEDPGNADLFVITGIIDWEDGGFYPEYYESTTLSNGQSIMSDDDWYLYTPHCISPLRFPVRWLADRLWGNLLWSWRTDIVR</sequence>
<protein>
    <recommendedName>
        <fullName evidence="1">Aminoglycoside phosphotransferase domain-containing protein</fullName>
    </recommendedName>
</protein>
<dbReference type="Pfam" id="PF01636">
    <property type="entry name" value="APH"/>
    <property type="match status" value="1"/>
</dbReference>
<dbReference type="EMBL" id="MDYP01000001">
    <property type="protein sequence ID" value="OQE12285.1"/>
    <property type="molecule type" value="Genomic_DNA"/>
</dbReference>
<comment type="caution">
    <text evidence="2">The sequence shown here is derived from an EMBL/GenBank/DDBJ whole genome shotgun (WGS) entry which is preliminary data.</text>
</comment>
<accession>A0A1V6SE55</accession>
<reference evidence="3" key="1">
    <citation type="journal article" date="2017" name="Nat. Microbiol.">
        <title>Global analysis of biosynthetic gene clusters reveals vast potential of secondary metabolite production in Penicillium species.</title>
        <authorList>
            <person name="Nielsen J.C."/>
            <person name="Grijseels S."/>
            <person name="Prigent S."/>
            <person name="Ji B."/>
            <person name="Dainat J."/>
            <person name="Nielsen K.F."/>
            <person name="Frisvad J.C."/>
            <person name="Workman M."/>
            <person name="Nielsen J."/>
        </authorList>
    </citation>
    <scope>NUCLEOTIDE SEQUENCE [LARGE SCALE GENOMIC DNA]</scope>
    <source>
        <strain evidence="3">IBT 29486</strain>
    </source>
</reference>
<dbReference type="STRING" id="29845.A0A1V6SE55"/>
<dbReference type="CDD" id="cd05120">
    <property type="entry name" value="APH_ChoK_like"/>
    <property type="match status" value="1"/>
</dbReference>
<feature type="domain" description="Aminoglycoside phosphotransferase" evidence="1">
    <location>
        <begin position="200"/>
        <end position="397"/>
    </location>
</feature>
<gene>
    <name evidence="2" type="ORF">PENVUL_c001G05210</name>
</gene>
<dbReference type="InterPro" id="IPR051678">
    <property type="entry name" value="AGP_Transferase"/>
</dbReference>
<evidence type="ECO:0000259" key="1">
    <source>
        <dbReference type="Pfam" id="PF01636"/>
    </source>
</evidence>
<dbReference type="OrthoDB" id="2906425at2759"/>
<dbReference type="Gene3D" id="3.90.1200.10">
    <property type="match status" value="1"/>
</dbReference>
<proteinExistence type="predicted"/>